<accession>A0ABV9I7D5</accession>
<dbReference type="Pfam" id="PF12802">
    <property type="entry name" value="MarR_2"/>
    <property type="match status" value="1"/>
</dbReference>
<dbReference type="InterPro" id="IPR043129">
    <property type="entry name" value="ATPase_NBD"/>
</dbReference>
<keyword evidence="4" id="KW-1185">Reference proteome</keyword>
<feature type="domain" description="HTH marR-type" evidence="2">
    <location>
        <begin position="22"/>
        <end position="64"/>
    </location>
</feature>
<evidence type="ECO:0000313" key="4">
    <source>
        <dbReference type="Proteomes" id="UP001595952"/>
    </source>
</evidence>
<dbReference type="Proteomes" id="UP001595952">
    <property type="component" value="Unassembled WGS sequence"/>
</dbReference>
<reference evidence="4" key="1">
    <citation type="journal article" date="2019" name="Int. J. Syst. Evol. Microbiol.">
        <title>The Global Catalogue of Microorganisms (GCM) 10K type strain sequencing project: providing services to taxonomists for standard genome sequencing and annotation.</title>
        <authorList>
            <consortium name="The Broad Institute Genomics Platform"/>
            <consortium name="The Broad Institute Genome Sequencing Center for Infectious Disease"/>
            <person name="Wu L."/>
            <person name="Ma J."/>
        </authorList>
    </citation>
    <scope>NUCLEOTIDE SEQUENCE [LARGE SCALE GENOMIC DNA]</scope>
    <source>
        <strain evidence="4">CCUG 55995</strain>
    </source>
</reference>
<dbReference type="SUPFAM" id="SSF53067">
    <property type="entry name" value="Actin-like ATPase domain"/>
    <property type="match status" value="1"/>
</dbReference>
<dbReference type="SUPFAM" id="SSF46785">
    <property type="entry name" value="Winged helix' DNA-binding domain"/>
    <property type="match status" value="1"/>
</dbReference>
<dbReference type="InterPro" id="IPR036388">
    <property type="entry name" value="WH-like_DNA-bd_sf"/>
</dbReference>
<gene>
    <name evidence="3" type="ORF">ACFO0D_05320</name>
</gene>
<dbReference type="PANTHER" id="PTHR18964">
    <property type="entry name" value="ROK (REPRESSOR, ORF, KINASE) FAMILY"/>
    <property type="match status" value="1"/>
</dbReference>
<protein>
    <submittedName>
        <fullName evidence="3">ROK family protein</fullName>
    </submittedName>
</protein>
<evidence type="ECO:0000256" key="1">
    <source>
        <dbReference type="ARBA" id="ARBA00006479"/>
    </source>
</evidence>
<dbReference type="EMBL" id="JBHSEI010000002">
    <property type="protein sequence ID" value="MFC4637756.1"/>
    <property type="molecule type" value="Genomic_DNA"/>
</dbReference>
<dbReference type="InterPro" id="IPR000600">
    <property type="entry name" value="ROK"/>
</dbReference>
<sequence length="399" mass="42925">MTLPPLHHRAGDQGFLKQLNRSAILDMIRREPGISRADLALRTQLTKASVGMMVQELLEQGWLTEGGWQQGNVGRPGRALRLNEEQHVLLGAEVGVEGLRVVGCTLNGQILTHIDVTVPSTTPETTAQSLAGLIRELLNHPDLAGREILGLGVAVPGPVSLHGPTLLFAPNLGWRDVPFLSLLKPLLPDLNGFWLLENEAKAAAFGEVYFSERVEPELLAYISLGTGIGSGLMLGTPVPHLLRGAQGLAGEIGHTVLQPSGLYCHCGNRGCAETLVSGWAIRAALRIPPGLLFKDALQSRLQDADVQVTLQRAGEALGMLLTNLHHTFNPSDIVIGGELTRLGDPLLHPALTFFEKHQRHLYASASPVRLHVRTDSTYIPARGAAAQILAKVLHYSGSP</sequence>
<dbReference type="RefSeq" id="WP_380060789.1">
    <property type="nucleotide sequence ID" value="NZ_JBHSEI010000002.1"/>
</dbReference>
<dbReference type="Gene3D" id="3.30.420.40">
    <property type="match status" value="2"/>
</dbReference>
<dbReference type="Gene3D" id="1.10.10.10">
    <property type="entry name" value="Winged helix-like DNA-binding domain superfamily/Winged helix DNA-binding domain"/>
    <property type="match status" value="1"/>
</dbReference>
<dbReference type="PANTHER" id="PTHR18964:SF149">
    <property type="entry name" value="BIFUNCTIONAL UDP-N-ACETYLGLUCOSAMINE 2-EPIMERASE_N-ACETYLMANNOSAMINE KINASE"/>
    <property type="match status" value="1"/>
</dbReference>
<comment type="caution">
    <text evidence="3">The sequence shown here is derived from an EMBL/GenBank/DDBJ whole genome shotgun (WGS) entry which is preliminary data.</text>
</comment>
<dbReference type="InterPro" id="IPR036390">
    <property type="entry name" value="WH_DNA-bd_sf"/>
</dbReference>
<dbReference type="Pfam" id="PF00480">
    <property type="entry name" value="ROK"/>
    <property type="match status" value="1"/>
</dbReference>
<evidence type="ECO:0000259" key="2">
    <source>
        <dbReference type="Pfam" id="PF12802"/>
    </source>
</evidence>
<name>A0ABV9I7D5_9DEIO</name>
<proteinExistence type="inferred from homology"/>
<organism evidence="3 4">
    <name type="scientific">Deinococcus hohokamensis</name>
    <dbReference type="NCBI Taxonomy" id="309883"/>
    <lineage>
        <taxon>Bacteria</taxon>
        <taxon>Thermotogati</taxon>
        <taxon>Deinococcota</taxon>
        <taxon>Deinococci</taxon>
        <taxon>Deinococcales</taxon>
        <taxon>Deinococcaceae</taxon>
        <taxon>Deinococcus</taxon>
    </lineage>
</organism>
<comment type="similarity">
    <text evidence="1">Belongs to the ROK (NagC/XylR) family.</text>
</comment>
<dbReference type="InterPro" id="IPR000835">
    <property type="entry name" value="HTH_MarR-typ"/>
</dbReference>
<evidence type="ECO:0000313" key="3">
    <source>
        <dbReference type="EMBL" id="MFC4637756.1"/>
    </source>
</evidence>